<feature type="transmembrane region" description="Helical" evidence="1">
    <location>
        <begin position="47"/>
        <end position="66"/>
    </location>
</feature>
<sequence length="196" mass="22048">MQNYNSQQIFIVINAFLLLFIFIAGGLNKIANFQDTATYLETKINEIQLSPIFITSILVTIFYFYLNIYIQRNSLNSFLLSSIVIAVSIAIIGIPFLVYFKKYLNQNYSKAFISLIYDSAILGVIGLLTLGSLVILYSLYANSYKEYAYAATIGLAAFTAMTILIFHFPTNKSEVISFTKNLSILGGLMLLSQRFV</sequence>
<evidence type="ECO:0000256" key="1">
    <source>
        <dbReference type="SAM" id="Phobius"/>
    </source>
</evidence>
<protein>
    <submittedName>
        <fullName evidence="2">Uncharacterized protein</fullName>
    </submittedName>
</protein>
<organism evidence="2">
    <name type="scientific">viral metagenome</name>
    <dbReference type="NCBI Taxonomy" id="1070528"/>
    <lineage>
        <taxon>unclassified sequences</taxon>
        <taxon>metagenomes</taxon>
        <taxon>organismal metagenomes</taxon>
    </lineage>
</organism>
<feature type="transmembrane region" description="Helical" evidence="1">
    <location>
        <begin position="9"/>
        <end position="27"/>
    </location>
</feature>
<dbReference type="EMBL" id="MN740079">
    <property type="protein sequence ID" value="QHT86991.1"/>
    <property type="molecule type" value="Genomic_DNA"/>
</dbReference>
<feature type="transmembrane region" description="Helical" evidence="1">
    <location>
        <begin position="120"/>
        <end position="140"/>
    </location>
</feature>
<feature type="transmembrane region" description="Helical" evidence="1">
    <location>
        <begin position="78"/>
        <end position="100"/>
    </location>
</feature>
<keyword evidence="1" id="KW-0472">Membrane</keyword>
<proteinExistence type="predicted"/>
<name>A0A6C0I1V7_9ZZZZ</name>
<keyword evidence="1" id="KW-1133">Transmembrane helix</keyword>
<reference evidence="2" key="1">
    <citation type="journal article" date="2020" name="Nature">
        <title>Giant virus diversity and host interactions through global metagenomics.</title>
        <authorList>
            <person name="Schulz F."/>
            <person name="Roux S."/>
            <person name="Paez-Espino D."/>
            <person name="Jungbluth S."/>
            <person name="Walsh D.A."/>
            <person name="Denef V.J."/>
            <person name="McMahon K.D."/>
            <person name="Konstantinidis K.T."/>
            <person name="Eloe-Fadrosh E.A."/>
            <person name="Kyrpides N.C."/>
            <person name="Woyke T."/>
        </authorList>
    </citation>
    <scope>NUCLEOTIDE SEQUENCE</scope>
    <source>
        <strain evidence="2">GVMAG-M-3300023184-18</strain>
    </source>
</reference>
<accession>A0A6C0I1V7</accession>
<evidence type="ECO:0000313" key="2">
    <source>
        <dbReference type="EMBL" id="QHT86991.1"/>
    </source>
</evidence>
<feature type="transmembrane region" description="Helical" evidence="1">
    <location>
        <begin position="147"/>
        <end position="169"/>
    </location>
</feature>
<keyword evidence="1" id="KW-0812">Transmembrane</keyword>
<dbReference type="AlphaFoldDB" id="A0A6C0I1V7"/>